<dbReference type="Gene3D" id="1.10.260.40">
    <property type="entry name" value="lambda repressor-like DNA-binding domains"/>
    <property type="match status" value="1"/>
</dbReference>
<evidence type="ECO:0000313" key="2">
    <source>
        <dbReference type="EMBL" id="QGV79171.1"/>
    </source>
</evidence>
<proteinExistence type="predicted"/>
<dbReference type="InterPro" id="IPR001387">
    <property type="entry name" value="Cro/C1-type_HTH"/>
</dbReference>
<dbReference type="InterPro" id="IPR043917">
    <property type="entry name" value="DUF5753"/>
</dbReference>
<name>A0A6I6F852_9ACTN</name>
<protein>
    <submittedName>
        <fullName evidence="2">XRE family transcriptional regulator</fullName>
    </submittedName>
</protein>
<sequence length="276" mass="31088">MNEEDLGLEDDDSRAVIAAVGRQLKLWRESANLKPAEFGTAIGYGENLVYKVEAGKRIPRPEYLDRADEILGANGKIAAMKQDVAEARYPKKVRDLARLEANAVELGAYGNHNIHGLLQTEEYTRALYAMRRPSYTEDQIERLVAGRLARQHIFAGTPPIMLTFVQEEVTLKRPLGGRMVLRRQLEHLLEVAQLRHVEIQVMPTDCEDHAGMGGELQLLKLKDGATVGHWEGQLSNRLISDLREIQILELRYGILRAQALTPRESMAFIEKVLGET</sequence>
<dbReference type="GO" id="GO:0003677">
    <property type="term" value="F:DNA binding"/>
    <property type="evidence" value="ECO:0007669"/>
    <property type="project" value="InterPro"/>
</dbReference>
<dbReference type="InterPro" id="IPR010982">
    <property type="entry name" value="Lambda_DNA-bd_dom_sf"/>
</dbReference>
<dbReference type="AlphaFoldDB" id="A0A6I6F852"/>
<dbReference type="Proteomes" id="UP000422572">
    <property type="component" value="Chromosome"/>
</dbReference>
<dbReference type="KEGG" id="sfic:EIZ62_13585"/>
<keyword evidence="3" id="KW-1185">Reference proteome</keyword>
<dbReference type="EMBL" id="CP034279">
    <property type="protein sequence ID" value="QGV79171.1"/>
    <property type="molecule type" value="Genomic_DNA"/>
</dbReference>
<dbReference type="Pfam" id="PF13560">
    <property type="entry name" value="HTH_31"/>
    <property type="match status" value="1"/>
</dbReference>
<evidence type="ECO:0000259" key="1">
    <source>
        <dbReference type="SMART" id="SM00530"/>
    </source>
</evidence>
<dbReference type="SUPFAM" id="SSF47413">
    <property type="entry name" value="lambda repressor-like DNA-binding domains"/>
    <property type="match status" value="1"/>
</dbReference>
<dbReference type="CDD" id="cd00093">
    <property type="entry name" value="HTH_XRE"/>
    <property type="match status" value="1"/>
</dbReference>
<gene>
    <name evidence="2" type="ORF">EIZ62_13585</name>
</gene>
<evidence type="ECO:0000313" key="3">
    <source>
        <dbReference type="Proteomes" id="UP000422572"/>
    </source>
</evidence>
<organism evidence="2 3">
    <name type="scientific">Streptomyces ficellus</name>
    <dbReference type="NCBI Taxonomy" id="1977088"/>
    <lineage>
        <taxon>Bacteria</taxon>
        <taxon>Bacillati</taxon>
        <taxon>Actinomycetota</taxon>
        <taxon>Actinomycetes</taxon>
        <taxon>Kitasatosporales</taxon>
        <taxon>Streptomycetaceae</taxon>
        <taxon>Streptomyces</taxon>
    </lineage>
</organism>
<feature type="domain" description="HTH cro/C1-type" evidence="1">
    <location>
        <begin position="23"/>
        <end position="78"/>
    </location>
</feature>
<dbReference type="SMART" id="SM00530">
    <property type="entry name" value="HTH_XRE"/>
    <property type="match status" value="1"/>
</dbReference>
<accession>A0A6I6F852</accession>
<dbReference type="OrthoDB" id="3669136at2"/>
<dbReference type="Pfam" id="PF19054">
    <property type="entry name" value="DUF5753"/>
    <property type="match status" value="1"/>
</dbReference>
<reference evidence="2 3" key="1">
    <citation type="submission" date="2018-12" db="EMBL/GenBank/DDBJ databases">
        <title>Complete genome sequence of Streptomyces ficellus NRRL8067, the producer of ficellomycin, feldamycin and nojirimycin.</title>
        <authorList>
            <person name="Zhang H."/>
            <person name="Yue R."/>
            <person name="Liu Y."/>
            <person name="Li M."/>
            <person name="Mu H."/>
            <person name="Zhang J."/>
        </authorList>
    </citation>
    <scope>NUCLEOTIDE SEQUENCE [LARGE SCALE GENOMIC DNA]</scope>
    <source>
        <strain evidence="2 3">NRRL 8067</strain>
    </source>
</reference>
<dbReference type="RefSeq" id="WP_156692927.1">
    <property type="nucleotide sequence ID" value="NZ_CP034279.1"/>
</dbReference>